<dbReference type="EMBL" id="JAWWNJ010000007">
    <property type="protein sequence ID" value="KAK7052568.1"/>
    <property type="molecule type" value="Genomic_DNA"/>
</dbReference>
<proteinExistence type="predicted"/>
<dbReference type="Proteomes" id="UP001362999">
    <property type="component" value="Unassembled WGS sequence"/>
</dbReference>
<comment type="caution">
    <text evidence="1">The sequence shown here is derived from an EMBL/GenBank/DDBJ whole genome shotgun (WGS) entry which is preliminary data.</text>
</comment>
<dbReference type="AlphaFoldDB" id="A0AAW0DN42"/>
<sequence length="380" mass="42292">MSCNLKSTSPLPHELWVCIFSLSGVVHNRLPSALELGQEGDFLHVEAEKLELKRWKAALSLRLVCRLWNAIIAQILYRDICVGTEARWPSLSSGLKQPSIAGLVRSIRLSTSRFDRNVLVLSQCTNVEVLIHPEFPHSQRMYAIWETLLPELPLLKRVYWRMSWSSSTLLRDIVSAAKNLEYATFSASDAYNYGLNDRPSSSPLSTSTQPTMALRSLELMHSGELFARTMLSTNVSRLTHLTLDTAHLALAPRVLPALRVLKLSVNDKHEPAHLTVSFPVILALCGHTLRELVYDARCAVAPPAPGQEARALHCVRLLSPDAMQAANQNANAQVLLGPAFSALISILLDGPGWRDPNEQEWPEWAQLRKRGCQVEAGNAY</sequence>
<accession>A0AAW0DN42</accession>
<evidence type="ECO:0000313" key="1">
    <source>
        <dbReference type="EMBL" id="KAK7052568.1"/>
    </source>
</evidence>
<protein>
    <recommendedName>
        <fullName evidence="3">F-box domain-containing protein</fullName>
    </recommendedName>
</protein>
<gene>
    <name evidence="1" type="ORF">R3P38DRAFT_3172866</name>
</gene>
<evidence type="ECO:0008006" key="3">
    <source>
        <dbReference type="Google" id="ProtNLM"/>
    </source>
</evidence>
<reference evidence="1 2" key="1">
    <citation type="journal article" date="2024" name="J Genomics">
        <title>Draft genome sequencing and assembly of Favolaschia claudopus CIRM-BRFM 2984 isolated from oak limbs.</title>
        <authorList>
            <person name="Navarro D."/>
            <person name="Drula E."/>
            <person name="Chaduli D."/>
            <person name="Cazenave R."/>
            <person name="Ahrendt S."/>
            <person name="Wang J."/>
            <person name="Lipzen A."/>
            <person name="Daum C."/>
            <person name="Barry K."/>
            <person name="Grigoriev I.V."/>
            <person name="Favel A."/>
            <person name="Rosso M.N."/>
            <person name="Martin F."/>
        </authorList>
    </citation>
    <scope>NUCLEOTIDE SEQUENCE [LARGE SCALE GENOMIC DNA]</scope>
    <source>
        <strain evidence="1 2">CIRM-BRFM 2984</strain>
    </source>
</reference>
<keyword evidence="2" id="KW-1185">Reference proteome</keyword>
<organism evidence="1 2">
    <name type="scientific">Favolaschia claudopus</name>
    <dbReference type="NCBI Taxonomy" id="2862362"/>
    <lineage>
        <taxon>Eukaryota</taxon>
        <taxon>Fungi</taxon>
        <taxon>Dikarya</taxon>
        <taxon>Basidiomycota</taxon>
        <taxon>Agaricomycotina</taxon>
        <taxon>Agaricomycetes</taxon>
        <taxon>Agaricomycetidae</taxon>
        <taxon>Agaricales</taxon>
        <taxon>Marasmiineae</taxon>
        <taxon>Mycenaceae</taxon>
        <taxon>Favolaschia</taxon>
    </lineage>
</organism>
<evidence type="ECO:0000313" key="2">
    <source>
        <dbReference type="Proteomes" id="UP001362999"/>
    </source>
</evidence>
<name>A0AAW0DN42_9AGAR</name>